<gene>
    <name evidence="2" type="ORF">RT717_14970</name>
</gene>
<accession>A0ABZ0IH60</accession>
<dbReference type="Proteomes" id="UP001302349">
    <property type="component" value="Chromosome"/>
</dbReference>
<proteinExistence type="predicted"/>
<evidence type="ECO:0008006" key="4">
    <source>
        <dbReference type="Google" id="ProtNLM"/>
    </source>
</evidence>
<keyword evidence="1" id="KW-1133">Transmembrane helix</keyword>
<feature type="transmembrane region" description="Helical" evidence="1">
    <location>
        <begin position="6"/>
        <end position="25"/>
    </location>
</feature>
<keyword evidence="1" id="KW-0812">Transmembrane</keyword>
<reference evidence="2 3" key="1">
    <citation type="journal article" date="2023" name="Microbiol. Resour. Announc.">
        <title>Complete Genome Sequence of Imperialibacter roseus strain P4T.</title>
        <authorList>
            <person name="Tizabi D.R."/>
            <person name="Bachvaroff T."/>
            <person name="Hill R.T."/>
        </authorList>
    </citation>
    <scope>NUCLEOTIDE SEQUENCE [LARGE SCALE GENOMIC DNA]</scope>
    <source>
        <strain evidence="2 3">P4T</strain>
    </source>
</reference>
<evidence type="ECO:0000256" key="1">
    <source>
        <dbReference type="SAM" id="Phobius"/>
    </source>
</evidence>
<keyword evidence="1" id="KW-0472">Membrane</keyword>
<protein>
    <recommendedName>
        <fullName evidence="4">Cardiolipin synthase N-terminal domain-containing protein</fullName>
    </recommendedName>
</protein>
<organism evidence="2 3">
    <name type="scientific">Imperialibacter roseus</name>
    <dbReference type="NCBI Taxonomy" id="1324217"/>
    <lineage>
        <taxon>Bacteria</taxon>
        <taxon>Pseudomonadati</taxon>
        <taxon>Bacteroidota</taxon>
        <taxon>Cytophagia</taxon>
        <taxon>Cytophagales</taxon>
        <taxon>Flammeovirgaceae</taxon>
        <taxon>Imperialibacter</taxon>
    </lineage>
</organism>
<keyword evidence="3" id="KW-1185">Reference proteome</keyword>
<dbReference type="EMBL" id="CP136051">
    <property type="protein sequence ID" value="WOK04380.1"/>
    <property type="molecule type" value="Genomic_DNA"/>
</dbReference>
<feature type="transmembrane region" description="Helical" evidence="1">
    <location>
        <begin position="37"/>
        <end position="56"/>
    </location>
</feature>
<sequence>MNKIPSFVYLIFPGFHLALIISSFFGVRFDSYWGVDALFSGLIMALIASILYIVHVTKNQELNREGKFQWILLIVVGGLLGEIYYWFKHIRKGEFAKSRNSRRYFNSNI</sequence>
<name>A0ABZ0IH60_9BACT</name>
<feature type="transmembrane region" description="Helical" evidence="1">
    <location>
        <begin position="68"/>
        <end position="87"/>
    </location>
</feature>
<evidence type="ECO:0000313" key="3">
    <source>
        <dbReference type="Proteomes" id="UP001302349"/>
    </source>
</evidence>
<evidence type="ECO:0000313" key="2">
    <source>
        <dbReference type="EMBL" id="WOK04380.1"/>
    </source>
</evidence>
<dbReference type="RefSeq" id="WP_317487191.1">
    <property type="nucleotide sequence ID" value="NZ_CP136051.1"/>
</dbReference>